<evidence type="ECO:0000256" key="2">
    <source>
        <dbReference type="ARBA" id="ARBA00009236"/>
    </source>
</evidence>
<dbReference type="STRING" id="69895.SAMN05192551_102137"/>
<sequence>MKNKQLVMIPGPTPVTRSIQNQMGREVAAFGDPDFVTDYKELIQDLKILWKTEGEVFVVAGTGTMAMEMAIANTLQKDDHLLIISHGFFGDRFIDICERKGIHVDVLSSEWGQIVPMETIEQKLKEKKYQAVTVTHVDTSTGVKAPIEAIGNLVKSFDDTLFIVDGVCSTAGEQEYIDEMNIDILLTGTQKAFGVPPGLAILWAGPKAMDRRKKLGRIPEYYIDFDKWLPIMHDPSKYFATPAVNMIWALKESVNLIKQEGLETRYARHKKTGNAMQAALEGIGFSILAEKEHRASTLSNLLYPEGMDDANFRKLLYQEGVMVAGGLGAYAGKMFRLGHMGNVDMHDLVATLAAIERALHHSGQSVDLGKSVGIFLSEMLS</sequence>
<evidence type="ECO:0000313" key="11">
    <source>
        <dbReference type="EMBL" id="SFH68049.1"/>
    </source>
</evidence>
<gene>
    <name evidence="11" type="ORF">SAMN05192551_102137</name>
</gene>
<name>A0A1I3C1G3_9FIRM</name>
<accession>A0A1I3C1G3</accession>
<evidence type="ECO:0000313" key="12">
    <source>
        <dbReference type="Proteomes" id="UP000199287"/>
    </source>
</evidence>
<dbReference type="EMBL" id="FOQA01000002">
    <property type="protein sequence ID" value="SFH68049.1"/>
    <property type="molecule type" value="Genomic_DNA"/>
</dbReference>
<dbReference type="GO" id="GO:0008453">
    <property type="term" value="F:alanine-glyoxylate transaminase activity"/>
    <property type="evidence" value="ECO:0007669"/>
    <property type="project" value="TreeGrafter"/>
</dbReference>
<dbReference type="AlphaFoldDB" id="A0A1I3C1G3"/>
<comment type="similarity">
    <text evidence="2 8">Belongs to the class-V pyridoxal-phosphate-dependent aminotransferase family.</text>
</comment>
<dbReference type="GO" id="GO:0004760">
    <property type="term" value="F:L-serine-pyruvate transaminase activity"/>
    <property type="evidence" value="ECO:0007669"/>
    <property type="project" value="TreeGrafter"/>
</dbReference>
<keyword evidence="12" id="KW-1185">Reference proteome</keyword>
<proteinExistence type="inferred from homology"/>
<dbReference type="InterPro" id="IPR015421">
    <property type="entry name" value="PyrdxlP-dep_Trfase_major"/>
</dbReference>
<dbReference type="Proteomes" id="UP000199287">
    <property type="component" value="Unassembled WGS sequence"/>
</dbReference>
<dbReference type="InterPro" id="IPR015422">
    <property type="entry name" value="PyrdxlP-dep_Trfase_small"/>
</dbReference>
<dbReference type="InterPro" id="IPR015424">
    <property type="entry name" value="PyrdxlP-dep_Trfase"/>
</dbReference>
<evidence type="ECO:0000256" key="8">
    <source>
        <dbReference type="RuleBase" id="RU004075"/>
    </source>
</evidence>
<dbReference type="Gene3D" id="3.40.640.10">
    <property type="entry name" value="Type I PLP-dependent aspartate aminotransferase-like (Major domain)"/>
    <property type="match status" value="1"/>
</dbReference>
<comment type="cofactor">
    <cofactor evidence="1 7 9">
        <name>pyridoxal 5'-phosphate</name>
        <dbReference type="ChEBI" id="CHEBI:597326"/>
    </cofactor>
</comment>
<feature type="modified residue" description="N6-(pyridoxal phosphate)lysine" evidence="7">
    <location>
        <position position="191"/>
    </location>
</feature>
<dbReference type="InterPro" id="IPR024169">
    <property type="entry name" value="SP_NH2Trfase/AEP_transaminase"/>
</dbReference>
<organism evidence="11 12">
    <name type="scientific">Tindallia magadiensis</name>
    <dbReference type="NCBI Taxonomy" id="69895"/>
    <lineage>
        <taxon>Bacteria</taxon>
        <taxon>Bacillati</taxon>
        <taxon>Bacillota</taxon>
        <taxon>Clostridia</taxon>
        <taxon>Peptostreptococcales</taxon>
        <taxon>Tindalliaceae</taxon>
        <taxon>Tindallia</taxon>
    </lineage>
</organism>
<evidence type="ECO:0000256" key="6">
    <source>
        <dbReference type="PIRSR" id="PIRSR000524-1"/>
    </source>
</evidence>
<dbReference type="PANTHER" id="PTHR21152">
    <property type="entry name" value="AMINOTRANSFERASE CLASS V"/>
    <property type="match status" value="1"/>
</dbReference>
<dbReference type="PIRSF" id="PIRSF000524">
    <property type="entry name" value="SPT"/>
    <property type="match status" value="1"/>
</dbReference>
<protein>
    <submittedName>
        <fullName evidence="11">Aspartate aminotransferase</fullName>
    </submittedName>
</protein>
<dbReference type="PANTHER" id="PTHR21152:SF24">
    <property type="entry name" value="ALANINE--GLYOXYLATE AMINOTRANSFERASE 1"/>
    <property type="match status" value="1"/>
</dbReference>
<evidence type="ECO:0000256" key="9">
    <source>
        <dbReference type="RuleBase" id="RU004504"/>
    </source>
</evidence>
<feature type="binding site" evidence="6">
    <location>
        <position position="336"/>
    </location>
    <ligand>
        <name>substrate</name>
    </ligand>
</feature>
<evidence type="ECO:0000256" key="5">
    <source>
        <dbReference type="ARBA" id="ARBA00022898"/>
    </source>
</evidence>
<dbReference type="SUPFAM" id="SSF53383">
    <property type="entry name" value="PLP-dependent transferases"/>
    <property type="match status" value="1"/>
</dbReference>
<dbReference type="InterPro" id="IPR020578">
    <property type="entry name" value="Aminotrans_V_PyrdxlP_BS"/>
</dbReference>
<reference evidence="12" key="1">
    <citation type="submission" date="2016-10" db="EMBL/GenBank/DDBJ databases">
        <authorList>
            <person name="Varghese N."/>
            <person name="Submissions S."/>
        </authorList>
    </citation>
    <scope>NUCLEOTIDE SEQUENCE [LARGE SCALE GENOMIC DNA]</scope>
    <source>
        <strain evidence="12">Z-7934</strain>
    </source>
</reference>
<feature type="domain" description="Aminotransferase class V" evidence="10">
    <location>
        <begin position="52"/>
        <end position="327"/>
    </location>
</feature>
<evidence type="ECO:0000256" key="7">
    <source>
        <dbReference type="PIRSR" id="PIRSR000524-50"/>
    </source>
</evidence>
<evidence type="ECO:0000256" key="4">
    <source>
        <dbReference type="ARBA" id="ARBA00022679"/>
    </source>
</evidence>
<dbReference type="InterPro" id="IPR000192">
    <property type="entry name" value="Aminotrans_V_dom"/>
</dbReference>
<keyword evidence="5 7" id="KW-0663">Pyridoxal phosphate</keyword>
<keyword evidence="3 11" id="KW-0032">Aminotransferase</keyword>
<dbReference type="PROSITE" id="PS00595">
    <property type="entry name" value="AA_TRANSFER_CLASS_5"/>
    <property type="match status" value="1"/>
</dbReference>
<evidence type="ECO:0000259" key="10">
    <source>
        <dbReference type="Pfam" id="PF00266"/>
    </source>
</evidence>
<dbReference type="Pfam" id="PF00266">
    <property type="entry name" value="Aminotran_5"/>
    <property type="match status" value="1"/>
</dbReference>
<keyword evidence="4 11" id="KW-0808">Transferase</keyword>
<evidence type="ECO:0000256" key="3">
    <source>
        <dbReference type="ARBA" id="ARBA00022576"/>
    </source>
</evidence>
<evidence type="ECO:0000256" key="1">
    <source>
        <dbReference type="ARBA" id="ARBA00001933"/>
    </source>
</evidence>
<dbReference type="Gene3D" id="3.90.1150.10">
    <property type="entry name" value="Aspartate Aminotransferase, domain 1"/>
    <property type="match status" value="1"/>
</dbReference>
<dbReference type="RefSeq" id="WP_207646612.1">
    <property type="nucleotide sequence ID" value="NZ_FOQA01000002.1"/>
</dbReference>
<dbReference type="GO" id="GO:0019265">
    <property type="term" value="P:glycine biosynthetic process, by transamination of glyoxylate"/>
    <property type="evidence" value="ECO:0007669"/>
    <property type="project" value="TreeGrafter"/>
</dbReference>